<keyword evidence="5" id="KW-0998">Cell outer membrane</keyword>
<keyword evidence="4" id="KW-0472">Membrane</keyword>
<evidence type="ECO:0000256" key="1">
    <source>
        <dbReference type="ARBA" id="ARBA00004442"/>
    </source>
</evidence>
<dbReference type="EMBL" id="CP107006">
    <property type="protein sequence ID" value="UYQ94502.1"/>
    <property type="molecule type" value="Genomic_DNA"/>
</dbReference>
<feature type="chain" id="PRO_5045622440" evidence="6">
    <location>
        <begin position="18"/>
        <end position="477"/>
    </location>
</feature>
<dbReference type="Pfam" id="PF07980">
    <property type="entry name" value="SusD_RagB"/>
    <property type="match status" value="1"/>
</dbReference>
<dbReference type="InterPro" id="IPR012944">
    <property type="entry name" value="SusD_RagB_dom"/>
</dbReference>
<evidence type="ECO:0000259" key="7">
    <source>
        <dbReference type="Pfam" id="PF07980"/>
    </source>
</evidence>
<organism evidence="9 10">
    <name type="scientific">Chitinophaga horti</name>
    <dbReference type="NCBI Taxonomy" id="2920382"/>
    <lineage>
        <taxon>Bacteria</taxon>
        <taxon>Pseudomonadati</taxon>
        <taxon>Bacteroidota</taxon>
        <taxon>Chitinophagia</taxon>
        <taxon>Chitinophagales</taxon>
        <taxon>Chitinophagaceae</taxon>
        <taxon>Chitinophaga</taxon>
    </lineage>
</organism>
<feature type="signal peptide" evidence="6">
    <location>
        <begin position="1"/>
        <end position="17"/>
    </location>
</feature>
<reference evidence="9" key="1">
    <citation type="submission" date="2022-10" db="EMBL/GenBank/DDBJ databases">
        <title>Chitinophaga sp. nov., isolated from soil.</title>
        <authorList>
            <person name="Jeon C.O."/>
        </authorList>
    </citation>
    <scope>NUCLEOTIDE SEQUENCE</scope>
    <source>
        <strain evidence="9">R8</strain>
    </source>
</reference>
<keyword evidence="10" id="KW-1185">Reference proteome</keyword>
<dbReference type="Pfam" id="PF14322">
    <property type="entry name" value="SusD-like_3"/>
    <property type="match status" value="1"/>
</dbReference>
<dbReference type="SUPFAM" id="SSF48452">
    <property type="entry name" value="TPR-like"/>
    <property type="match status" value="1"/>
</dbReference>
<keyword evidence="3 6" id="KW-0732">Signal</keyword>
<accession>A0ABY6J870</accession>
<dbReference type="RefSeq" id="WP_264282383.1">
    <property type="nucleotide sequence ID" value="NZ_CP107006.1"/>
</dbReference>
<evidence type="ECO:0000256" key="4">
    <source>
        <dbReference type="ARBA" id="ARBA00023136"/>
    </source>
</evidence>
<dbReference type="Gene3D" id="1.25.40.390">
    <property type="match status" value="1"/>
</dbReference>
<dbReference type="PROSITE" id="PS51257">
    <property type="entry name" value="PROKAR_LIPOPROTEIN"/>
    <property type="match status" value="1"/>
</dbReference>
<evidence type="ECO:0000256" key="5">
    <source>
        <dbReference type="ARBA" id="ARBA00023237"/>
    </source>
</evidence>
<feature type="domain" description="RagB/SusD" evidence="7">
    <location>
        <begin position="374"/>
        <end position="445"/>
    </location>
</feature>
<evidence type="ECO:0000256" key="6">
    <source>
        <dbReference type="SAM" id="SignalP"/>
    </source>
</evidence>
<evidence type="ECO:0000313" key="9">
    <source>
        <dbReference type="EMBL" id="UYQ94502.1"/>
    </source>
</evidence>
<dbReference type="Proteomes" id="UP001162741">
    <property type="component" value="Chromosome"/>
</dbReference>
<comment type="subcellular location">
    <subcellularLocation>
        <location evidence="1">Cell outer membrane</location>
    </subcellularLocation>
</comment>
<protein>
    <submittedName>
        <fullName evidence="9">RagB/SusD family nutrient uptake outer membrane protein</fullName>
    </submittedName>
</protein>
<sequence>MRYILSSLLCLLLIVFAACNKFLDVQPVDKFLDKQVYGNAATIKNALVGIYLNMAKPGLYGEGLGATTVDVMAQYYTAPSTADTFYSVARYNYNDAYAMNRLGKIWQAAYAGILNTNLFIYNVEASQGILSATEKRWMLGEAYAIRACLAFDLLRLFGPVYAKDSLRNAIPYPVLPGTDVQPLLPANRAMENILADLSKAAGLLEEDPVRTEGVKPQVNDGGDSFFRMRNRRMNYFTIRALMARAFLYRGNKPAALAAAKEVINEGGQFFPFVSPEAVASGVARPDRVFSTEIITGFENGDMNATHLTWFKAGSMDNRTNLLRPDAANLESVFEGQANDIRYRNWFYVDAISSSAIKTFFKYDAAQRTPYTHFQPLIRLSEMYYIVAECEPDEALAASFFNTIRMNRGLPDVTFAGDKQSYLDREYRKEFWGEGQLFFYYKRLNKAAIPSGVAPNGTINMTNAQYVPPVPLLETEFR</sequence>
<evidence type="ECO:0000313" key="10">
    <source>
        <dbReference type="Proteomes" id="UP001162741"/>
    </source>
</evidence>
<proteinExistence type="inferred from homology"/>
<name>A0ABY6J870_9BACT</name>
<feature type="domain" description="SusD-like N-terminal" evidence="8">
    <location>
        <begin position="21"/>
        <end position="207"/>
    </location>
</feature>
<dbReference type="InterPro" id="IPR033985">
    <property type="entry name" value="SusD-like_N"/>
</dbReference>
<evidence type="ECO:0000256" key="3">
    <source>
        <dbReference type="ARBA" id="ARBA00022729"/>
    </source>
</evidence>
<dbReference type="InterPro" id="IPR011990">
    <property type="entry name" value="TPR-like_helical_dom_sf"/>
</dbReference>
<gene>
    <name evidence="9" type="ORF">MKQ68_05285</name>
</gene>
<evidence type="ECO:0000259" key="8">
    <source>
        <dbReference type="Pfam" id="PF14322"/>
    </source>
</evidence>
<comment type="similarity">
    <text evidence="2">Belongs to the SusD family.</text>
</comment>
<evidence type="ECO:0000256" key="2">
    <source>
        <dbReference type="ARBA" id="ARBA00006275"/>
    </source>
</evidence>